<dbReference type="AlphaFoldDB" id="A0A8X6WJX8"/>
<dbReference type="Proteomes" id="UP000887159">
    <property type="component" value="Unassembled WGS sequence"/>
</dbReference>
<proteinExistence type="predicted"/>
<dbReference type="EMBL" id="BMAU01021437">
    <property type="protein sequence ID" value="GFY36508.1"/>
    <property type="molecule type" value="Genomic_DNA"/>
</dbReference>
<evidence type="ECO:0000313" key="2">
    <source>
        <dbReference type="Proteomes" id="UP000887159"/>
    </source>
</evidence>
<reference evidence="1" key="1">
    <citation type="submission" date="2020-08" db="EMBL/GenBank/DDBJ databases">
        <title>Multicomponent nature underlies the extraordinary mechanical properties of spider dragline silk.</title>
        <authorList>
            <person name="Kono N."/>
            <person name="Nakamura H."/>
            <person name="Mori M."/>
            <person name="Yoshida Y."/>
            <person name="Ohtoshi R."/>
            <person name="Malay A.D."/>
            <person name="Moran D.A.P."/>
            <person name="Tomita M."/>
            <person name="Numata K."/>
            <person name="Arakawa K."/>
        </authorList>
    </citation>
    <scope>NUCLEOTIDE SEQUENCE</scope>
</reference>
<gene>
    <name evidence="1" type="primary">ALC57_08956</name>
    <name evidence="1" type="ORF">TNCV_27141</name>
</gene>
<sequence>MIQSIVHHWPLLSPIFRAAYESRVEKTYLLKRSANRSNFLHRHKTGSASQPGRLPLIETSDNSREQGLENTAGRFSVSKYVLTTFTTWGRAVSCCKITLSCLSLCCGRLSFNARLKLINCVR</sequence>
<evidence type="ECO:0000313" key="1">
    <source>
        <dbReference type="EMBL" id="GFY36508.1"/>
    </source>
</evidence>
<comment type="caution">
    <text evidence="1">The sequence shown here is derived from an EMBL/GenBank/DDBJ whole genome shotgun (WGS) entry which is preliminary data.</text>
</comment>
<name>A0A8X6WJX8_TRICX</name>
<organism evidence="1 2">
    <name type="scientific">Trichonephila clavipes</name>
    <name type="common">Golden silk orbweaver</name>
    <name type="synonym">Nephila clavipes</name>
    <dbReference type="NCBI Taxonomy" id="2585209"/>
    <lineage>
        <taxon>Eukaryota</taxon>
        <taxon>Metazoa</taxon>
        <taxon>Ecdysozoa</taxon>
        <taxon>Arthropoda</taxon>
        <taxon>Chelicerata</taxon>
        <taxon>Arachnida</taxon>
        <taxon>Araneae</taxon>
        <taxon>Araneomorphae</taxon>
        <taxon>Entelegynae</taxon>
        <taxon>Araneoidea</taxon>
        <taxon>Nephilidae</taxon>
        <taxon>Trichonephila</taxon>
    </lineage>
</organism>
<keyword evidence="2" id="KW-1185">Reference proteome</keyword>
<accession>A0A8X6WJX8</accession>
<protein>
    <submittedName>
        <fullName evidence="1">Uncharacterized protein</fullName>
    </submittedName>
</protein>